<accession>A0A916S2T3</accession>
<keyword evidence="2" id="KW-1185">Reference proteome</keyword>
<protein>
    <submittedName>
        <fullName evidence="1">Uncharacterized protein</fullName>
    </submittedName>
</protein>
<name>A0A916S2T3_9BACT</name>
<evidence type="ECO:0000313" key="2">
    <source>
        <dbReference type="Proteomes" id="UP000648801"/>
    </source>
</evidence>
<sequence>MKRLWVFVVVIGFGLYVAHRVHQEDGAQTTAIVAASSVAASLPPANPTREAKCRDALRAVPSGVIGEYDSHGDMAKVEVGDAFYEASFSDKQLLDAMIRCVLSQGRDGDAGLEYISYLDFRTHKEVAKWSRPLGFSVN</sequence>
<gene>
    <name evidence="1" type="ORF">GCM10011507_34860</name>
</gene>
<dbReference type="AlphaFoldDB" id="A0A916S2T3"/>
<reference evidence="1" key="1">
    <citation type="journal article" date="2014" name="Int. J. Syst. Evol. Microbiol.">
        <title>Complete genome sequence of Corynebacterium casei LMG S-19264T (=DSM 44701T), isolated from a smear-ripened cheese.</title>
        <authorList>
            <consortium name="US DOE Joint Genome Institute (JGI-PGF)"/>
            <person name="Walter F."/>
            <person name="Albersmeier A."/>
            <person name="Kalinowski J."/>
            <person name="Ruckert C."/>
        </authorList>
    </citation>
    <scope>NUCLEOTIDE SEQUENCE</scope>
    <source>
        <strain evidence="1">CGMCC 1.15447</strain>
    </source>
</reference>
<dbReference type="EMBL" id="BMJB01000006">
    <property type="protein sequence ID" value="GGA80676.1"/>
    <property type="molecule type" value="Genomic_DNA"/>
</dbReference>
<proteinExistence type="predicted"/>
<evidence type="ECO:0000313" key="1">
    <source>
        <dbReference type="EMBL" id="GGA80676.1"/>
    </source>
</evidence>
<reference evidence="1" key="2">
    <citation type="submission" date="2020-09" db="EMBL/GenBank/DDBJ databases">
        <authorList>
            <person name="Sun Q."/>
            <person name="Zhou Y."/>
        </authorList>
    </citation>
    <scope>NUCLEOTIDE SEQUENCE</scope>
    <source>
        <strain evidence="1">CGMCC 1.15447</strain>
    </source>
</reference>
<dbReference type="Proteomes" id="UP000648801">
    <property type="component" value="Unassembled WGS sequence"/>
</dbReference>
<organism evidence="1 2">
    <name type="scientific">Edaphobacter acidisoli</name>
    <dbReference type="NCBI Taxonomy" id="2040573"/>
    <lineage>
        <taxon>Bacteria</taxon>
        <taxon>Pseudomonadati</taxon>
        <taxon>Acidobacteriota</taxon>
        <taxon>Terriglobia</taxon>
        <taxon>Terriglobales</taxon>
        <taxon>Acidobacteriaceae</taxon>
        <taxon>Edaphobacter</taxon>
    </lineage>
</organism>
<comment type="caution">
    <text evidence="1">The sequence shown here is derived from an EMBL/GenBank/DDBJ whole genome shotgun (WGS) entry which is preliminary data.</text>
</comment>